<dbReference type="PANTHER" id="PTHR11092:SF0">
    <property type="entry name" value="EPIMERASE FAMILY PROTEIN SDR39U1"/>
    <property type="match status" value="1"/>
</dbReference>
<protein>
    <recommendedName>
        <fullName evidence="7">TIGR01777 family protein</fullName>
    </recommendedName>
</protein>
<evidence type="ECO:0000256" key="2">
    <source>
        <dbReference type="SAM" id="Phobius"/>
    </source>
</evidence>
<keyword evidence="2" id="KW-1133">Transmembrane helix</keyword>
<feature type="domain" description="NAD-dependent epimerase/dehydratase" evidence="3">
    <location>
        <begin position="190"/>
        <end position="407"/>
    </location>
</feature>
<dbReference type="Gene3D" id="3.40.50.720">
    <property type="entry name" value="NAD(P)-binding Rossmann-like Domain"/>
    <property type="match status" value="1"/>
</dbReference>
<dbReference type="Pfam" id="PF01370">
    <property type="entry name" value="Epimerase"/>
    <property type="match status" value="1"/>
</dbReference>
<sequence>MNTHLLALQLMALQGCLGAFDTLYHHELSEALPQRVTARLELSIHAARSLIYSLLFAGLAFWTWQGAWAWVLLGLFIVEIVLTLWDFVIEDRSRLLPATERVTHTVLAVNGGAFIALLAMNMPQWQAAETGLAYTPHGGLGIFLALCGVGVGLSGWRDALAARRLWRLAAEDEAGAEETLRFGSGAKRFLLTGGTGFIGQLLVHALLRDGHEVILLARNPRQAAWTFDGRVSCVASLDELPAARRVDIVVNLAGASILGWPWTAARRAALRRSRVALTENLVAWMARAEHKPGLLLSASAIGYYGRQALDDRSELNEDAAPQDIFMSRLCSEWEQAARGAEAHGVTVVRMRFALVLGQRGALPMLLLPVRLGLGGRLGSGRQTMAWIHVRDLLAGVAHLCRQHERGGLANGAFNFAAPESLPQLEFSRTAARLAHRPCLLPLPAWPLRLLLGEQTDLLLEGQRAVPQRLHASGFRFRYPGLQGALASLM</sequence>
<dbReference type="RefSeq" id="WP_183442067.1">
    <property type="nucleotide sequence ID" value="NZ_JACHXD010000009.1"/>
</dbReference>
<name>A0A7W5FVL0_9BURK</name>
<keyword evidence="2" id="KW-0472">Membrane</keyword>
<feature type="transmembrane region" description="Helical" evidence="2">
    <location>
        <begin position="42"/>
        <end position="62"/>
    </location>
</feature>
<evidence type="ECO:0000259" key="3">
    <source>
        <dbReference type="Pfam" id="PF01370"/>
    </source>
</evidence>
<dbReference type="EMBL" id="JACHXD010000009">
    <property type="protein sequence ID" value="MBB3120323.1"/>
    <property type="molecule type" value="Genomic_DNA"/>
</dbReference>
<comment type="caution">
    <text evidence="5">The sequence shown here is derived from an EMBL/GenBank/DDBJ whole genome shotgun (WGS) entry which is preliminary data.</text>
</comment>
<feature type="transmembrane region" description="Helical" evidence="2">
    <location>
        <begin position="69"/>
        <end position="89"/>
    </location>
</feature>
<dbReference type="NCBIfam" id="TIGR01777">
    <property type="entry name" value="yfcH"/>
    <property type="match status" value="1"/>
</dbReference>
<dbReference type="PANTHER" id="PTHR11092">
    <property type="entry name" value="SUGAR NUCLEOTIDE EPIMERASE RELATED"/>
    <property type="match status" value="1"/>
</dbReference>
<dbReference type="AlphaFoldDB" id="A0A7W5FVL0"/>
<dbReference type="InterPro" id="IPR010099">
    <property type="entry name" value="SDR39U1"/>
</dbReference>
<evidence type="ECO:0008006" key="7">
    <source>
        <dbReference type="Google" id="ProtNLM"/>
    </source>
</evidence>
<evidence type="ECO:0000313" key="5">
    <source>
        <dbReference type="EMBL" id="MBB3120323.1"/>
    </source>
</evidence>
<reference evidence="5 6" key="1">
    <citation type="submission" date="2020-08" db="EMBL/GenBank/DDBJ databases">
        <title>Genomic Encyclopedia of Type Strains, Phase III (KMG-III): the genomes of soil and plant-associated and newly described type strains.</title>
        <authorList>
            <person name="Whitman W."/>
        </authorList>
    </citation>
    <scope>NUCLEOTIDE SEQUENCE [LARGE SCALE GENOMIC DNA]</scope>
    <source>
        <strain evidence="5 6">CECT 8897</strain>
    </source>
</reference>
<feature type="transmembrane region" description="Helical" evidence="2">
    <location>
        <begin position="101"/>
        <end position="120"/>
    </location>
</feature>
<dbReference type="InterPro" id="IPR036291">
    <property type="entry name" value="NAD(P)-bd_dom_sf"/>
</dbReference>
<gene>
    <name evidence="5" type="ORF">FHS03_003387</name>
</gene>
<proteinExistence type="inferred from homology"/>
<evidence type="ECO:0000256" key="1">
    <source>
        <dbReference type="ARBA" id="ARBA00009353"/>
    </source>
</evidence>
<dbReference type="InterPro" id="IPR013549">
    <property type="entry name" value="DUF1731"/>
</dbReference>
<feature type="transmembrane region" description="Helical" evidence="2">
    <location>
        <begin position="132"/>
        <end position="156"/>
    </location>
</feature>
<comment type="similarity">
    <text evidence="1">Belongs to the NAD(P)-dependent epimerase/dehydratase family. SDR39U1 subfamily.</text>
</comment>
<organism evidence="5 6">
    <name type="scientific">Pseudoduganella violacea</name>
    <dbReference type="NCBI Taxonomy" id="1715466"/>
    <lineage>
        <taxon>Bacteria</taxon>
        <taxon>Pseudomonadati</taxon>
        <taxon>Pseudomonadota</taxon>
        <taxon>Betaproteobacteria</taxon>
        <taxon>Burkholderiales</taxon>
        <taxon>Oxalobacteraceae</taxon>
        <taxon>Telluria group</taxon>
        <taxon>Pseudoduganella</taxon>
    </lineage>
</organism>
<dbReference type="InterPro" id="IPR001509">
    <property type="entry name" value="Epimerase_deHydtase"/>
</dbReference>
<accession>A0A7W5FVL0</accession>
<evidence type="ECO:0000259" key="4">
    <source>
        <dbReference type="Pfam" id="PF08338"/>
    </source>
</evidence>
<dbReference type="SUPFAM" id="SSF51735">
    <property type="entry name" value="NAD(P)-binding Rossmann-fold domains"/>
    <property type="match status" value="1"/>
</dbReference>
<dbReference type="Proteomes" id="UP000541535">
    <property type="component" value="Unassembled WGS sequence"/>
</dbReference>
<dbReference type="Pfam" id="PF08338">
    <property type="entry name" value="DUF1731"/>
    <property type="match status" value="1"/>
</dbReference>
<keyword evidence="6" id="KW-1185">Reference proteome</keyword>
<evidence type="ECO:0000313" key="6">
    <source>
        <dbReference type="Proteomes" id="UP000541535"/>
    </source>
</evidence>
<feature type="domain" description="DUF1731" evidence="4">
    <location>
        <begin position="442"/>
        <end position="488"/>
    </location>
</feature>
<keyword evidence="2" id="KW-0812">Transmembrane</keyword>